<dbReference type="EMBL" id="WIXE01008738">
    <property type="protein sequence ID" value="KAK5979038.1"/>
    <property type="molecule type" value="Genomic_DNA"/>
</dbReference>
<comment type="caution">
    <text evidence="1">The sequence shown here is derived from an EMBL/GenBank/DDBJ whole genome shotgun (WGS) entry which is preliminary data.</text>
</comment>
<gene>
    <name evidence="1" type="ORF">GCK32_020550</name>
</gene>
<protein>
    <submittedName>
        <fullName evidence="1">Uncharacterized protein</fullName>
    </submittedName>
</protein>
<feature type="non-terminal residue" evidence="1">
    <location>
        <position position="102"/>
    </location>
</feature>
<name>A0AAN8IPX4_TRICO</name>
<accession>A0AAN8IPX4</accession>
<proteinExistence type="predicted"/>
<dbReference type="PANTHER" id="PTHR10974">
    <property type="entry name" value="FI08016P-RELATED"/>
    <property type="match status" value="1"/>
</dbReference>
<dbReference type="AlphaFoldDB" id="A0AAN8IPX4"/>
<dbReference type="Pfam" id="PF02995">
    <property type="entry name" value="DUF229"/>
    <property type="match status" value="1"/>
</dbReference>
<dbReference type="GO" id="GO:0005615">
    <property type="term" value="C:extracellular space"/>
    <property type="evidence" value="ECO:0007669"/>
    <property type="project" value="TreeGrafter"/>
</dbReference>
<evidence type="ECO:0000313" key="1">
    <source>
        <dbReference type="EMBL" id="KAK5979038.1"/>
    </source>
</evidence>
<dbReference type="PANTHER" id="PTHR10974:SF75">
    <property type="entry name" value="SULFATASE DOMAIN-CONTAINING PROTEIN"/>
    <property type="match status" value="1"/>
</dbReference>
<keyword evidence="2" id="KW-1185">Reference proteome</keyword>
<organism evidence="1 2">
    <name type="scientific">Trichostrongylus colubriformis</name>
    <name type="common">Black scour worm</name>
    <dbReference type="NCBI Taxonomy" id="6319"/>
    <lineage>
        <taxon>Eukaryota</taxon>
        <taxon>Metazoa</taxon>
        <taxon>Ecdysozoa</taxon>
        <taxon>Nematoda</taxon>
        <taxon>Chromadorea</taxon>
        <taxon>Rhabditida</taxon>
        <taxon>Rhabditina</taxon>
        <taxon>Rhabditomorpha</taxon>
        <taxon>Strongyloidea</taxon>
        <taxon>Trichostrongylidae</taxon>
        <taxon>Trichostrongylus</taxon>
    </lineage>
</organism>
<dbReference type="Proteomes" id="UP001331761">
    <property type="component" value="Unassembled WGS sequence"/>
</dbReference>
<evidence type="ECO:0000313" key="2">
    <source>
        <dbReference type="Proteomes" id="UP001331761"/>
    </source>
</evidence>
<reference evidence="1 2" key="1">
    <citation type="submission" date="2019-10" db="EMBL/GenBank/DDBJ databases">
        <title>Assembly and Annotation for the nematode Trichostrongylus colubriformis.</title>
        <authorList>
            <person name="Martin J."/>
        </authorList>
    </citation>
    <scope>NUCLEOTIDE SEQUENCE [LARGE SCALE GENOMIC DNA]</scope>
    <source>
        <strain evidence="1">G859</strain>
        <tissue evidence="1">Whole worm</tissue>
    </source>
</reference>
<dbReference type="InterPro" id="IPR004245">
    <property type="entry name" value="DUF229"/>
</dbReference>
<sequence>MIQFSKPKLELDALPHVYILLLDSVSSFMAKRSLPQSLAYLKAEHGAIQMEFLNKLGINSRPNAFALFFGKTEEAGSRTLVGQPPIQADWDRRKKCREYIDK</sequence>